<dbReference type="EMBL" id="FOJM01000005">
    <property type="protein sequence ID" value="SFA46211.1"/>
    <property type="molecule type" value="Genomic_DNA"/>
</dbReference>
<protein>
    <submittedName>
        <fullName evidence="1">Uncharacterized protein</fullName>
    </submittedName>
</protein>
<dbReference type="OrthoDB" id="772985at2"/>
<keyword evidence="2" id="KW-1185">Reference proteome</keyword>
<gene>
    <name evidence="1" type="ORF">SAMN04488511_105288</name>
</gene>
<dbReference type="RefSeq" id="WP_090982339.1">
    <property type="nucleotide sequence ID" value="NZ_FOJM01000005.1"/>
</dbReference>
<reference evidence="2" key="1">
    <citation type="submission" date="2016-10" db="EMBL/GenBank/DDBJ databases">
        <authorList>
            <person name="Varghese N."/>
            <person name="Submissions S."/>
        </authorList>
    </citation>
    <scope>NUCLEOTIDE SEQUENCE [LARGE SCALE GENOMIC DNA]</scope>
    <source>
        <strain evidence="2">DSM 18130</strain>
    </source>
</reference>
<accession>A0A1I0T399</accession>
<sequence length="155" mass="17936">MIQLTYLFEQELSAAIPYQLMRAGMTDPWLVICGCKVLGIIDQVEGNWTQIVGEDIPPVVIEKMGDLIDTQQFSWLPDLIKKQWPRYVLDVIVENLQRYEIICHKEACNKSFKQRFTLGIHALAQRESALVFNIRCFQKSDSYLVIKAPAIDRYV</sequence>
<name>A0A1I0T399_9SPHI</name>
<proteinExistence type="predicted"/>
<dbReference type="AlphaFoldDB" id="A0A1I0T399"/>
<organism evidence="1 2">
    <name type="scientific">Pedobacter suwonensis</name>
    <dbReference type="NCBI Taxonomy" id="332999"/>
    <lineage>
        <taxon>Bacteria</taxon>
        <taxon>Pseudomonadati</taxon>
        <taxon>Bacteroidota</taxon>
        <taxon>Sphingobacteriia</taxon>
        <taxon>Sphingobacteriales</taxon>
        <taxon>Sphingobacteriaceae</taxon>
        <taxon>Pedobacter</taxon>
    </lineage>
</organism>
<evidence type="ECO:0000313" key="2">
    <source>
        <dbReference type="Proteomes" id="UP000198836"/>
    </source>
</evidence>
<dbReference type="STRING" id="332999.SAMN04488511_105288"/>
<evidence type="ECO:0000313" key="1">
    <source>
        <dbReference type="EMBL" id="SFA46211.1"/>
    </source>
</evidence>
<dbReference type="Proteomes" id="UP000198836">
    <property type="component" value="Unassembled WGS sequence"/>
</dbReference>